<dbReference type="OMA" id="CYSTHCA"/>
<dbReference type="HOGENOM" id="CLU_1402868_0_0_1"/>
<dbReference type="EMBL" id="AM920431">
    <property type="protein sequence ID" value="CAP93646.1"/>
    <property type="molecule type" value="Genomic_DNA"/>
</dbReference>
<evidence type="ECO:0000313" key="2">
    <source>
        <dbReference type="Proteomes" id="UP000000724"/>
    </source>
</evidence>
<proteinExistence type="predicted"/>
<evidence type="ECO:0000313" key="1">
    <source>
        <dbReference type="EMBL" id="CAP93646.1"/>
    </source>
</evidence>
<reference evidence="1 2" key="1">
    <citation type="journal article" date="2008" name="Nat. Biotechnol.">
        <title>Genome sequencing and analysis of the filamentous fungus Penicillium chrysogenum.</title>
        <authorList>
            <person name="van den Berg M.A."/>
            <person name="Albang R."/>
            <person name="Albermann K."/>
            <person name="Badger J.H."/>
            <person name="Daran J.-M."/>
            <person name="Driessen A.J.M."/>
            <person name="Garcia-Estrada C."/>
            <person name="Fedorova N.D."/>
            <person name="Harris D.M."/>
            <person name="Heijne W.H.M."/>
            <person name="Joardar V.S."/>
            <person name="Kiel J.A.K.W."/>
            <person name="Kovalchuk A."/>
            <person name="Martin J.F."/>
            <person name="Nierman W.C."/>
            <person name="Nijland J.G."/>
            <person name="Pronk J.T."/>
            <person name="Roubos J.A."/>
            <person name="van der Klei I.J."/>
            <person name="van Peij N.N.M.E."/>
            <person name="Veenhuis M."/>
            <person name="von Doehren H."/>
            <person name="Wagner C."/>
            <person name="Wortman J.R."/>
            <person name="Bovenberg R.A.L."/>
        </authorList>
    </citation>
    <scope>NUCLEOTIDE SEQUENCE [LARGE SCALE GENOMIC DNA]</scope>
    <source>
        <strain evidence="2">ATCC 28089 / DSM 1075 / NRRL 1951 / Wisconsin 54-1255</strain>
    </source>
</reference>
<organism evidence="1 2">
    <name type="scientific">Penicillium rubens (strain ATCC 28089 / DSM 1075 / NRRL 1951 / Wisconsin 54-1255)</name>
    <name type="common">Penicillium chrysogenum</name>
    <dbReference type="NCBI Taxonomy" id="500485"/>
    <lineage>
        <taxon>Eukaryota</taxon>
        <taxon>Fungi</taxon>
        <taxon>Dikarya</taxon>
        <taxon>Ascomycota</taxon>
        <taxon>Pezizomycotina</taxon>
        <taxon>Eurotiomycetes</taxon>
        <taxon>Eurotiomycetidae</taxon>
        <taxon>Eurotiales</taxon>
        <taxon>Aspergillaceae</taxon>
        <taxon>Penicillium</taxon>
        <taxon>Penicillium chrysogenum species complex</taxon>
    </lineage>
</organism>
<gene>
    <name evidence="1" type="ORF">Pc16g09760</name>
    <name evidence="1" type="ORF">PCH_Pc16g09760</name>
</gene>
<accession>B6H8V9</accession>
<keyword evidence="2" id="KW-1185">Reference proteome</keyword>
<sequence>MQCFILNLLKLPRKPSEQHNRRQSSRPSGLRSELVEYLKEQKKIHQDKAVERSGKKVQKKSQRLGPASVFDPLLAKSRCSCYSTHCASDTAECVSKCGGDEFGSSGGAFVLIGVVGHDVLIGVNIDENKRNRQELYWSVRPMTSWGDIVARFQDYNIDRLLTYRAEKMRMPSKEEPHIQQASFPEKRLLPLPLP</sequence>
<dbReference type="Proteomes" id="UP000000724">
    <property type="component" value="Contig Pc00c16"/>
</dbReference>
<name>B6H8V9_PENRW</name>
<dbReference type="VEuPathDB" id="FungiDB:PCH_Pc16g09760"/>
<dbReference type="AlphaFoldDB" id="B6H8V9"/>
<protein>
    <submittedName>
        <fullName evidence="1">Uncharacterized protein</fullName>
    </submittedName>
</protein>